<name>A0A225NSV2_9RHOB</name>
<dbReference type="Gene3D" id="2.160.10.10">
    <property type="entry name" value="Hexapeptide repeat proteins"/>
    <property type="match status" value="1"/>
</dbReference>
<evidence type="ECO:0000256" key="1">
    <source>
        <dbReference type="ARBA" id="ARBA00007274"/>
    </source>
</evidence>
<keyword evidence="4" id="KW-1185">Reference proteome</keyword>
<proteinExistence type="inferred from homology"/>
<organism evidence="3 4">
    <name type="scientific">Marinibacterium profundimaris</name>
    <dbReference type="NCBI Taxonomy" id="1679460"/>
    <lineage>
        <taxon>Bacteria</taxon>
        <taxon>Pseudomonadati</taxon>
        <taxon>Pseudomonadota</taxon>
        <taxon>Alphaproteobacteria</taxon>
        <taxon>Rhodobacterales</taxon>
        <taxon>Paracoccaceae</taxon>
        <taxon>Marinibacterium</taxon>
    </lineage>
</organism>
<dbReference type="PANTHER" id="PTHR23416">
    <property type="entry name" value="SIALIC ACID SYNTHASE-RELATED"/>
    <property type="match status" value="1"/>
</dbReference>
<dbReference type="InterPro" id="IPR001451">
    <property type="entry name" value="Hexapep"/>
</dbReference>
<sequence>MRANRAARKWSRKELLLRLLWALAHPAFRLSPRPMWGWRRGLLRLFGARIGQQVHVYPTARILIPWTLTIDDEASVGDRAILYALGPIRIGARATVSQGAHLCAGSHDTTRPDRPLVKPPIRIGADAWIAAEAFVGPGVTIGTGAIVGARAVAMADVGPATTVVGNPARPVRRRA</sequence>
<dbReference type="PANTHER" id="PTHR23416:SF23">
    <property type="entry name" value="ACETYLTRANSFERASE C18B11.09C-RELATED"/>
    <property type="match status" value="1"/>
</dbReference>
<dbReference type="EMBL" id="AQQR01000001">
    <property type="protein sequence ID" value="OWU78014.1"/>
    <property type="molecule type" value="Genomic_DNA"/>
</dbReference>
<dbReference type="SUPFAM" id="SSF51161">
    <property type="entry name" value="Trimeric LpxA-like enzymes"/>
    <property type="match status" value="1"/>
</dbReference>
<comment type="similarity">
    <text evidence="1">Belongs to the transferase hexapeptide repeat family.</text>
</comment>
<dbReference type="Proteomes" id="UP000215377">
    <property type="component" value="Unassembled WGS sequence"/>
</dbReference>
<accession>A0A225NSV2</accession>
<evidence type="ECO:0000256" key="2">
    <source>
        <dbReference type="ARBA" id="ARBA00022679"/>
    </source>
</evidence>
<dbReference type="AlphaFoldDB" id="A0A225NSV2"/>
<dbReference type="Pfam" id="PF00132">
    <property type="entry name" value="Hexapep"/>
    <property type="match status" value="1"/>
</dbReference>
<gene>
    <name evidence="3" type="ORF">ATO3_01300</name>
</gene>
<dbReference type="InterPro" id="IPR011004">
    <property type="entry name" value="Trimer_LpxA-like_sf"/>
</dbReference>
<comment type="caution">
    <text evidence="3">The sequence shown here is derived from an EMBL/GenBank/DDBJ whole genome shotgun (WGS) entry which is preliminary data.</text>
</comment>
<evidence type="ECO:0000313" key="3">
    <source>
        <dbReference type="EMBL" id="OWU78014.1"/>
    </source>
</evidence>
<dbReference type="GO" id="GO:0008374">
    <property type="term" value="F:O-acyltransferase activity"/>
    <property type="evidence" value="ECO:0007669"/>
    <property type="project" value="TreeGrafter"/>
</dbReference>
<evidence type="ECO:0000313" key="4">
    <source>
        <dbReference type="Proteomes" id="UP000215377"/>
    </source>
</evidence>
<dbReference type="CDD" id="cd05825">
    <property type="entry name" value="LbH_wcaF_like"/>
    <property type="match status" value="1"/>
</dbReference>
<dbReference type="GO" id="GO:0005829">
    <property type="term" value="C:cytosol"/>
    <property type="evidence" value="ECO:0007669"/>
    <property type="project" value="TreeGrafter"/>
</dbReference>
<protein>
    <submittedName>
        <fullName evidence="3">Acetyltransferase</fullName>
    </submittedName>
</protein>
<reference evidence="3 4" key="1">
    <citation type="submission" date="2013-04" db="EMBL/GenBank/DDBJ databases">
        <title>Oceanicola sp. 22II1-22F33 Genome Sequencing.</title>
        <authorList>
            <person name="Lai Q."/>
            <person name="Li G."/>
            <person name="Shao Z."/>
        </authorList>
    </citation>
    <scope>NUCLEOTIDE SEQUENCE [LARGE SCALE GENOMIC DNA]</scope>
    <source>
        <strain evidence="3 4">22II1-22F33</strain>
    </source>
</reference>
<keyword evidence="2 3" id="KW-0808">Transferase</keyword>
<dbReference type="InterPro" id="IPR051159">
    <property type="entry name" value="Hexapeptide_acetyltransf"/>
</dbReference>